<name>A0A285U458_9BACL</name>
<organism evidence="1 2">
    <name type="scientific">Ureibacillus acetophenoni</name>
    <dbReference type="NCBI Taxonomy" id="614649"/>
    <lineage>
        <taxon>Bacteria</taxon>
        <taxon>Bacillati</taxon>
        <taxon>Bacillota</taxon>
        <taxon>Bacilli</taxon>
        <taxon>Bacillales</taxon>
        <taxon>Caryophanaceae</taxon>
        <taxon>Ureibacillus</taxon>
    </lineage>
</organism>
<dbReference type="AlphaFoldDB" id="A0A285U458"/>
<keyword evidence="2" id="KW-1185">Reference proteome</keyword>
<evidence type="ECO:0000313" key="2">
    <source>
        <dbReference type="Proteomes" id="UP000219252"/>
    </source>
</evidence>
<protein>
    <recommendedName>
        <fullName evidence="3">Competence protein ComGD</fullName>
    </recommendedName>
</protein>
<dbReference type="GO" id="GO:0030420">
    <property type="term" value="P:establishment of competence for transformation"/>
    <property type="evidence" value="ECO:0007669"/>
    <property type="project" value="InterPro"/>
</dbReference>
<sequence>MLEMLLVLFILIVICSIVGKLTTNAFERNAIDQFFIQLTLDVQRMQTLALKEGVHTTIVFYDNNTYKGFVQNDTTNHIVEMKFPKGVILNTSSNLKRVSFDNKGEVSNFGKIIFFTPEGYREVIVNIEKGRIKINER</sequence>
<dbReference type="EMBL" id="OBQC01000002">
    <property type="protein sequence ID" value="SOC36208.1"/>
    <property type="molecule type" value="Genomic_DNA"/>
</dbReference>
<dbReference type="InterPro" id="IPR016785">
    <property type="entry name" value="ComGD"/>
</dbReference>
<evidence type="ECO:0008006" key="3">
    <source>
        <dbReference type="Google" id="ProtNLM"/>
    </source>
</evidence>
<proteinExistence type="predicted"/>
<dbReference type="Proteomes" id="UP000219252">
    <property type="component" value="Unassembled WGS sequence"/>
</dbReference>
<reference evidence="2" key="1">
    <citation type="submission" date="2017-08" db="EMBL/GenBank/DDBJ databases">
        <authorList>
            <person name="Varghese N."/>
            <person name="Submissions S."/>
        </authorList>
    </citation>
    <scope>NUCLEOTIDE SEQUENCE [LARGE SCALE GENOMIC DNA]</scope>
    <source>
        <strain evidence="2">JC23</strain>
    </source>
</reference>
<gene>
    <name evidence="1" type="ORF">SAMN05877842_102156</name>
</gene>
<accession>A0A285U458</accession>
<dbReference type="PIRSF" id="PIRSF021292">
    <property type="entry name" value="Competence_ComGD"/>
    <property type="match status" value="1"/>
</dbReference>
<evidence type="ECO:0000313" key="1">
    <source>
        <dbReference type="EMBL" id="SOC36208.1"/>
    </source>
</evidence>